<feature type="domain" description="Acyl-CoA thioesterase 2 C-terminal" evidence="3">
    <location>
        <begin position="208"/>
        <end position="296"/>
    </location>
</feature>
<keyword evidence="6" id="KW-1185">Reference proteome</keyword>
<dbReference type="CDD" id="cd03445">
    <property type="entry name" value="Thioesterase_II_repeat2"/>
    <property type="match status" value="1"/>
</dbReference>
<reference evidence="5 6" key="1">
    <citation type="submission" date="2023-04" db="EMBL/GenBank/DDBJ databases">
        <title>Funneling lignin-derived compounds into biodiesel using alkali-halophilic Citricoccus sp. P2.</title>
        <authorList>
            <person name="Luo C.-B."/>
        </authorList>
    </citation>
    <scope>NUCLEOTIDE SEQUENCE [LARGE SCALE GENOMIC DNA]</scope>
    <source>
        <strain evidence="5 6">P2</strain>
    </source>
</reference>
<evidence type="ECO:0000313" key="5">
    <source>
        <dbReference type="EMBL" id="WFP17832.1"/>
    </source>
</evidence>
<dbReference type="InterPro" id="IPR025652">
    <property type="entry name" value="TesB_C"/>
</dbReference>
<dbReference type="InterPro" id="IPR003703">
    <property type="entry name" value="Acyl_CoA_thio"/>
</dbReference>
<comment type="similarity">
    <text evidence="1">Belongs to the C/M/P thioester hydrolase family.</text>
</comment>
<evidence type="ECO:0000256" key="2">
    <source>
        <dbReference type="ARBA" id="ARBA00022801"/>
    </source>
</evidence>
<dbReference type="Gene3D" id="2.40.160.210">
    <property type="entry name" value="Acyl-CoA thioesterase, double hotdog domain"/>
    <property type="match status" value="1"/>
</dbReference>
<dbReference type="Pfam" id="PF13622">
    <property type="entry name" value="4HBT_3"/>
    <property type="match status" value="1"/>
</dbReference>
<proteinExistence type="inferred from homology"/>
<organism evidence="5 6">
    <name type="scientific">Citricoccus muralis</name>
    <dbReference type="NCBI Taxonomy" id="169134"/>
    <lineage>
        <taxon>Bacteria</taxon>
        <taxon>Bacillati</taxon>
        <taxon>Actinomycetota</taxon>
        <taxon>Actinomycetes</taxon>
        <taxon>Micrococcales</taxon>
        <taxon>Micrococcaceae</taxon>
        <taxon>Citricoccus</taxon>
    </lineage>
</organism>
<evidence type="ECO:0000256" key="1">
    <source>
        <dbReference type="ARBA" id="ARBA00006538"/>
    </source>
</evidence>
<evidence type="ECO:0000313" key="6">
    <source>
        <dbReference type="Proteomes" id="UP001219037"/>
    </source>
</evidence>
<feature type="domain" description="Acyl-CoA thioesterase-like N-terminal HotDog" evidence="4">
    <location>
        <begin position="40"/>
        <end position="121"/>
    </location>
</feature>
<dbReference type="CDD" id="cd03444">
    <property type="entry name" value="Thioesterase_II_repeat1"/>
    <property type="match status" value="1"/>
</dbReference>
<dbReference type="RefSeq" id="WP_278159584.1">
    <property type="nucleotide sequence ID" value="NZ_CP121252.1"/>
</dbReference>
<dbReference type="InterPro" id="IPR029069">
    <property type="entry name" value="HotDog_dom_sf"/>
</dbReference>
<name>A0ABY8HB43_9MICC</name>
<dbReference type="PANTHER" id="PTHR11066:SF34">
    <property type="entry name" value="ACYL-COENZYME A THIOESTERASE 8"/>
    <property type="match status" value="1"/>
</dbReference>
<dbReference type="Proteomes" id="UP001219037">
    <property type="component" value="Chromosome"/>
</dbReference>
<evidence type="ECO:0000259" key="3">
    <source>
        <dbReference type="Pfam" id="PF02551"/>
    </source>
</evidence>
<gene>
    <name evidence="5" type="ORF">P8192_06990</name>
</gene>
<dbReference type="Pfam" id="PF02551">
    <property type="entry name" value="Acyl_CoA_thio"/>
    <property type="match status" value="1"/>
</dbReference>
<sequence>MMNTNLYPDDPTDILRSVLQLEDHGLDDFGFRRFTGDTPPQARGRVFGGQVLAQSLLAASTTIDDDRLLHSMHSYFIRPGDAKEPIDFVVESPRDGRSFSVRRVQAWQHGKVILSLSCSFQQPSPGLEHQVPMPEGLPGPEDLPTAADLLGHLDVPVAQEFARARPFDVRHVYPAIYLRPDEQKRPENIAWMKTFTPITFDGPFTSANAQAAALAYASDYTLLEPILRQHGVAWAKRDLSVASLDHSMWFHRPVAVDEWLLYVQESPSAQSARGLGLGRIYTRDGILVATVGQEGMVRLPEFAEQN</sequence>
<protein>
    <submittedName>
        <fullName evidence="5">Acyl-CoA thioesterase II</fullName>
    </submittedName>
</protein>
<evidence type="ECO:0000259" key="4">
    <source>
        <dbReference type="Pfam" id="PF13622"/>
    </source>
</evidence>
<dbReference type="InterPro" id="IPR049449">
    <property type="entry name" value="TesB_ACOT8-like_N"/>
</dbReference>
<dbReference type="SUPFAM" id="SSF54637">
    <property type="entry name" value="Thioesterase/thiol ester dehydrase-isomerase"/>
    <property type="match status" value="2"/>
</dbReference>
<keyword evidence="2" id="KW-0378">Hydrolase</keyword>
<dbReference type="PANTHER" id="PTHR11066">
    <property type="entry name" value="ACYL-COA THIOESTERASE"/>
    <property type="match status" value="1"/>
</dbReference>
<accession>A0ABY8HB43</accession>
<dbReference type="EMBL" id="CP121252">
    <property type="protein sequence ID" value="WFP17832.1"/>
    <property type="molecule type" value="Genomic_DNA"/>
</dbReference>
<dbReference type="InterPro" id="IPR042171">
    <property type="entry name" value="Acyl-CoA_hotdog"/>
</dbReference>